<gene>
    <name evidence="7 12" type="primary">recA</name>
    <name evidence="12" type="ORF">NCTC10184_00381</name>
</gene>
<dbReference type="InterPro" id="IPR023400">
    <property type="entry name" value="RecA_C_sf"/>
</dbReference>
<dbReference type="InterPro" id="IPR020588">
    <property type="entry name" value="RecA_ATP-bd"/>
</dbReference>
<dbReference type="InterPro" id="IPR027417">
    <property type="entry name" value="P-loop_NTPase"/>
</dbReference>
<dbReference type="PROSITE" id="PS00321">
    <property type="entry name" value="RECA_1"/>
    <property type="match status" value="1"/>
</dbReference>
<keyword evidence="13" id="KW-1185">Reference proteome</keyword>
<dbReference type="FunFam" id="3.40.50.300:FF:000087">
    <property type="entry name" value="Recombinase RecA"/>
    <property type="match status" value="1"/>
</dbReference>
<dbReference type="GO" id="GO:0003697">
    <property type="term" value="F:single-stranded DNA binding"/>
    <property type="evidence" value="ECO:0007669"/>
    <property type="project" value="UniProtKB-UniRule"/>
</dbReference>
<dbReference type="InterPro" id="IPR049428">
    <property type="entry name" value="RecA-like_N"/>
</dbReference>
<keyword evidence="7" id="KW-0963">Cytoplasm</keyword>
<organism evidence="12 13">
    <name type="scientific">Mycoplasmopsis columbinasalis</name>
    <dbReference type="NCBI Taxonomy" id="114880"/>
    <lineage>
        <taxon>Bacteria</taxon>
        <taxon>Bacillati</taxon>
        <taxon>Mycoplasmatota</taxon>
        <taxon>Mycoplasmoidales</taxon>
        <taxon>Metamycoplasmataceae</taxon>
        <taxon>Mycoplasmopsis</taxon>
    </lineage>
</organism>
<evidence type="ECO:0000256" key="2">
    <source>
        <dbReference type="ARBA" id="ARBA00015553"/>
    </source>
</evidence>
<keyword evidence="7 9" id="KW-0227">DNA damage</keyword>
<dbReference type="SUPFAM" id="SSF54752">
    <property type="entry name" value="RecA protein, C-terminal domain"/>
    <property type="match status" value="1"/>
</dbReference>
<dbReference type="SUPFAM" id="SSF52540">
    <property type="entry name" value="P-loop containing nucleoside triphosphate hydrolases"/>
    <property type="match status" value="1"/>
</dbReference>
<dbReference type="InterPro" id="IPR020584">
    <property type="entry name" value="DNA_recomb/repair_RecA_CS"/>
</dbReference>
<dbReference type="HAMAP" id="MF_00268">
    <property type="entry name" value="RecA"/>
    <property type="match status" value="1"/>
</dbReference>
<keyword evidence="4 7" id="KW-0067">ATP-binding</keyword>
<protein>
    <recommendedName>
        <fullName evidence="2 7">Protein RecA</fullName>
    </recommendedName>
    <alternativeName>
        <fullName evidence="7 8">Recombinase A</fullName>
    </alternativeName>
</protein>
<reference evidence="12 13" key="1">
    <citation type="submission" date="2019-01" db="EMBL/GenBank/DDBJ databases">
        <authorList>
            <consortium name="Pathogen Informatics"/>
        </authorList>
    </citation>
    <scope>NUCLEOTIDE SEQUENCE [LARGE SCALE GENOMIC DNA]</scope>
    <source>
        <strain evidence="12 13">NCTC10184</strain>
    </source>
</reference>
<keyword evidence="7 8" id="KW-0234">DNA repair</keyword>
<dbReference type="GO" id="GO:0009432">
    <property type="term" value="P:SOS response"/>
    <property type="evidence" value="ECO:0007669"/>
    <property type="project" value="UniProtKB-UniRule"/>
</dbReference>
<dbReference type="GO" id="GO:0005737">
    <property type="term" value="C:cytoplasm"/>
    <property type="evidence" value="ECO:0007669"/>
    <property type="project" value="UniProtKB-SubCell"/>
</dbReference>
<keyword evidence="7 8" id="KW-0742">SOS response</keyword>
<dbReference type="InterPro" id="IPR013765">
    <property type="entry name" value="DNA_recomb/repair_RecA"/>
</dbReference>
<keyword evidence="3 7" id="KW-0547">Nucleotide-binding</keyword>
<dbReference type="Pfam" id="PF21096">
    <property type="entry name" value="RecA_C"/>
    <property type="match status" value="1"/>
</dbReference>
<evidence type="ECO:0000256" key="8">
    <source>
        <dbReference type="RuleBase" id="RU000526"/>
    </source>
</evidence>
<dbReference type="GO" id="GO:0006281">
    <property type="term" value="P:DNA repair"/>
    <property type="evidence" value="ECO:0007669"/>
    <property type="project" value="UniProtKB-UniRule"/>
</dbReference>
<keyword evidence="6 7" id="KW-0233">DNA recombination</keyword>
<comment type="function">
    <text evidence="7">Can catalyze the hydrolysis of ATP in the presence of single-stranded DNA, the ATP-dependent uptake of single-stranded DNA by duplex DNA, and the ATP-dependent hybridization of homologous single-stranded DNAs. It interacts with LexA causing its activation and leading to its autocatalytic cleavage.</text>
</comment>
<dbReference type="Gene3D" id="3.40.50.300">
    <property type="entry name" value="P-loop containing nucleotide triphosphate hydrolases"/>
    <property type="match status" value="1"/>
</dbReference>
<evidence type="ECO:0000256" key="3">
    <source>
        <dbReference type="ARBA" id="ARBA00022741"/>
    </source>
</evidence>
<evidence type="ECO:0000256" key="7">
    <source>
        <dbReference type="HAMAP-Rule" id="MF_00268"/>
    </source>
</evidence>
<evidence type="ECO:0000256" key="5">
    <source>
        <dbReference type="ARBA" id="ARBA00023125"/>
    </source>
</evidence>
<evidence type="ECO:0000256" key="4">
    <source>
        <dbReference type="ARBA" id="ARBA00022840"/>
    </source>
</evidence>
<evidence type="ECO:0000259" key="11">
    <source>
        <dbReference type="PROSITE" id="PS50163"/>
    </source>
</evidence>
<evidence type="ECO:0000256" key="1">
    <source>
        <dbReference type="ARBA" id="ARBA00009391"/>
    </source>
</evidence>
<evidence type="ECO:0000256" key="6">
    <source>
        <dbReference type="ARBA" id="ARBA00023172"/>
    </source>
</evidence>
<dbReference type="GO" id="GO:0003684">
    <property type="term" value="F:damaged DNA binding"/>
    <property type="evidence" value="ECO:0007669"/>
    <property type="project" value="UniProtKB-UniRule"/>
</dbReference>
<evidence type="ECO:0000256" key="9">
    <source>
        <dbReference type="RuleBase" id="RU004527"/>
    </source>
</evidence>
<dbReference type="InterPro" id="IPR049261">
    <property type="entry name" value="RecA-like_C"/>
</dbReference>
<dbReference type="PROSITE" id="PS50163">
    <property type="entry name" value="RECA_3"/>
    <property type="match status" value="1"/>
</dbReference>
<dbReference type="KEGG" id="mcob:NCTC10184_00381"/>
<accession>A0A449BAG7</accession>
<dbReference type="Proteomes" id="UP000290876">
    <property type="component" value="Chromosome"/>
</dbReference>
<feature type="domain" description="RecA family profile 1" evidence="10">
    <location>
        <begin position="53"/>
        <end position="212"/>
    </location>
</feature>
<dbReference type="RefSeq" id="WP_129623002.1">
    <property type="nucleotide sequence ID" value="NZ_LR215043.1"/>
</dbReference>
<dbReference type="EMBL" id="LR215043">
    <property type="protein sequence ID" value="VEU78156.1"/>
    <property type="molecule type" value="Genomic_DNA"/>
</dbReference>
<dbReference type="InterPro" id="IPR020587">
    <property type="entry name" value="RecA_monomer-monomer_interface"/>
</dbReference>
<dbReference type="SMART" id="SM00382">
    <property type="entry name" value="AAA"/>
    <property type="match status" value="1"/>
</dbReference>
<dbReference type="PANTHER" id="PTHR45900">
    <property type="entry name" value="RECA"/>
    <property type="match status" value="1"/>
</dbReference>
<comment type="subcellular location">
    <subcellularLocation>
        <location evidence="7">Cytoplasm</location>
    </subcellularLocation>
</comment>
<dbReference type="AlphaFoldDB" id="A0A449BAG7"/>
<dbReference type="PROSITE" id="PS50162">
    <property type="entry name" value="RECA_2"/>
    <property type="match status" value="1"/>
</dbReference>
<feature type="domain" description="RecA family profile 2" evidence="11">
    <location>
        <begin position="217"/>
        <end position="290"/>
    </location>
</feature>
<dbReference type="GO" id="GO:0006310">
    <property type="term" value="P:DNA recombination"/>
    <property type="evidence" value="ECO:0007669"/>
    <property type="project" value="UniProtKB-UniRule"/>
</dbReference>
<evidence type="ECO:0000313" key="12">
    <source>
        <dbReference type="EMBL" id="VEU78156.1"/>
    </source>
</evidence>
<evidence type="ECO:0000313" key="13">
    <source>
        <dbReference type="Proteomes" id="UP000290876"/>
    </source>
</evidence>
<dbReference type="GO" id="GO:0005524">
    <property type="term" value="F:ATP binding"/>
    <property type="evidence" value="ECO:0007669"/>
    <property type="project" value="UniProtKB-UniRule"/>
</dbReference>
<dbReference type="GO" id="GO:0140664">
    <property type="term" value="F:ATP-dependent DNA damage sensor activity"/>
    <property type="evidence" value="ECO:0007669"/>
    <property type="project" value="InterPro"/>
</dbReference>
<name>A0A449BAG7_9BACT</name>
<dbReference type="NCBIfam" id="TIGR02012">
    <property type="entry name" value="tigrfam_recA"/>
    <property type="match status" value="1"/>
</dbReference>
<evidence type="ECO:0000259" key="10">
    <source>
        <dbReference type="PROSITE" id="PS50162"/>
    </source>
</evidence>
<proteinExistence type="inferred from homology"/>
<comment type="similarity">
    <text evidence="1 7 9">Belongs to the RecA family.</text>
</comment>
<dbReference type="OrthoDB" id="9776733at2"/>
<dbReference type="InterPro" id="IPR003593">
    <property type="entry name" value="AAA+_ATPase"/>
</dbReference>
<dbReference type="CDD" id="cd00983">
    <property type="entry name" value="RecA"/>
    <property type="match status" value="1"/>
</dbReference>
<keyword evidence="5 7" id="KW-0238">DNA-binding</keyword>
<dbReference type="Pfam" id="PF00154">
    <property type="entry name" value="RecA_N"/>
    <property type="match status" value="1"/>
</dbReference>
<dbReference type="PRINTS" id="PR00142">
    <property type="entry name" value="RECA"/>
</dbReference>
<sequence length="354" mass="38647">MTEIKKNNTTTTTETNDNNVLNAQKIETILNDIIKKFGTEAAMIFRDENAVESVETFPSGSYLLDNAIGVGGYPKGRIIEIYGPESSGKTTLCLHAIAEIQKAGGIAAFIDAEHSIDPIYAQNVGVKLDELILSQPDSGEQALEIVDLLTKSGSIDLIVVDSVAALVPEAELNGDMYDSQIGLQARLMSKALRKITASLNKNKTTIIFVNQIREKIGVMFGNPETTTGGRALKFYSSLRIEVRKSTSIVEGKDITGNEIKIKVVKNKVAPPYKSFTTEIVYGQGIDSLSELIDCAVEFGILNKKGSWYFFAEKSIAQGKKALKELFTAQPEFKQEVETLVKAKFNQKPAPKAEA</sequence>
<dbReference type="PANTHER" id="PTHR45900:SF1">
    <property type="entry name" value="MITOCHONDRIAL DNA REPAIR PROTEIN RECA HOMOLOG-RELATED"/>
    <property type="match status" value="1"/>
</dbReference>
<feature type="binding site" evidence="7">
    <location>
        <begin position="83"/>
        <end position="90"/>
    </location>
    <ligand>
        <name>ATP</name>
        <dbReference type="ChEBI" id="CHEBI:30616"/>
    </ligand>
</feature>